<evidence type="ECO:0000313" key="4">
    <source>
        <dbReference type="EMBL" id="KAJ1917240.1"/>
    </source>
</evidence>
<feature type="compositionally biased region" description="Low complexity" evidence="1">
    <location>
        <begin position="203"/>
        <end position="221"/>
    </location>
</feature>
<evidence type="ECO:0000259" key="3">
    <source>
        <dbReference type="Pfam" id="PF01764"/>
    </source>
</evidence>
<feature type="compositionally biased region" description="Low complexity" evidence="1">
    <location>
        <begin position="267"/>
        <end position="292"/>
    </location>
</feature>
<dbReference type="Proteomes" id="UP001150538">
    <property type="component" value="Unassembled WGS sequence"/>
</dbReference>
<keyword evidence="5" id="KW-1185">Reference proteome</keyword>
<accession>A0A9W7ZV87</accession>
<feature type="compositionally biased region" description="Polar residues" evidence="1">
    <location>
        <begin position="222"/>
        <end position="233"/>
    </location>
</feature>
<feature type="compositionally biased region" description="Polar residues" evidence="1">
    <location>
        <begin position="293"/>
        <end position="363"/>
    </location>
</feature>
<gene>
    <name evidence="4" type="ORF">H4219_003324</name>
</gene>
<feature type="region of interest" description="Disordered" evidence="1">
    <location>
        <begin position="112"/>
        <end position="135"/>
    </location>
</feature>
<dbReference type="AlphaFoldDB" id="A0A9W7ZV87"/>
<feature type="region of interest" description="Disordered" evidence="1">
    <location>
        <begin position="522"/>
        <end position="547"/>
    </location>
</feature>
<dbReference type="Pfam" id="PF01764">
    <property type="entry name" value="Lipase_3"/>
    <property type="match status" value="1"/>
</dbReference>
<dbReference type="GO" id="GO:0006629">
    <property type="term" value="P:lipid metabolic process"/>
    <property type="evidence" value="ECO:0007669"/>
    <property type="project" value="InterPro"/>
</dbReference>
<protein>
    <recommendedName>
        <fullName evidence="3">Fungal lipase-type domain-containing protein</fullName>
    </recommendedName>
</protein>
<name>A0A9W7ZV87_9FUNG</name>
<dbReference type="OrthoDB" id="426718at2759"/>
<feature type="compositionally biased region" description="Low complexity" evidence="1">
    <location>
        <begin position="168"/>
        <end position="178"/>
    </location>
</feature>
<dbReference type="InterPro" id="IPR002921">
    <property type="entry name" value="Fungal_lipase-type"/>
</dbReference>
<reference evidence="4" key="1">
    <citation type="submission" date="2022-07" db="EMBL/GenBank/DDBJ databases">
        <title>Phylogenomic reconstructions and comparative analyses of Kickxellomycotina fungi.</title>
        <authorList>
            <person name="Reynolds N.K."/>
            <person name="Stajich J.E."/>
            <person name="Barry K."/>
            <person name="Grigoriev I.V."/>
            <person name="Crous P."/>
            <person name="Smith M.E."/>
        </authorList>
    </citation>
    <scope>NUCLEOTIDE SEQUENCE</scope>
    <source>
        <strain evidence="4">NBRC 100468</strain>
    </source>
</reference>
<dbReference type="EMBL" id="JANBPU010000077">
    <property type="protein sequence ID" value="KAJ1917240.1"/>
    <property type="molecule type" value="Genomic_DNA"/>
</dbReference>
<feature type="compositionally biased region" description="Low complexity" evidence="1">
    <location>
        <begin position="118"/>
        <end position="135"/>
    </location>
</feature>
<keyword evidence="2" id="KW-0732">Signal</keyword>
<proteinExistence type="predicted"/>
<feature type="compositionally biased region" description="Polar residues" evidence="1">
    <location>
        <begin position="191"/>
        <end position="201"/>
    </location>
</feature>
<feature type="region of interest" description="Disordered" evidence="1">
    <location>
        <begin position="168"/>
        <end position="367"/>
    </location>
</feature>
<feature type="compositionally biased region" description="Low complexity" evidence="1">
    <location>
        <begin position="234"/>
        <end position="255"/>
    </location>
</feature>
<evidence type="ECO:0000313" key="5">
    <source>
        <dbReference type="Proteomes" id="UP001150538"/>
    </source>
</evidence>
<comment type="caution">
    <text evidence="4">The sequence shown here is derived from an EMBL/GenBank/DDBJ whole genome shotgun (WGS) entry which is preliminary data.</text>
</comment>
<evidence type="ECO:0000256" key="1">
    <source>
        <dbReference type="SAM" id="MobiDB-lite"/>
    </source>
</evidence>
<sequence length="919" mass="97197">MSMKLNRVQALFVFASFLCLTTSAISTTKDISVGRRNSRAGSSDIQSVNLDNSGPVHVDAAIVSKNNGQLLIRESVAETSSLTIYDNIADGNDNKITAKNRKGIFGGLFGGSKKTKTSSDSSSSTSSKTSSTLSSIISTPVSASGTLTSVSADITNISDSTSVLESVTNTTSGGFSDSSTDDSSTEPSISVLSDTPSSTEPPSVLDTSSSSVATTSTDNSSIEPSMSILSDTPSSTEPSSVLDTSSSSVPATSNSDKLISPPHESDSSVSSTTDIVNSTSTPPSAEPSSSYTDTHNTSIQSNTQEESSQNGQVVSTQATSSDQSGTQLDNTPTFSETAKTTNQSESVVTVQPTSAPTESASHTSKSKKGLLGGIESLFNSLFGDYDEGDKDSNSGSETQSATSHAGGFIGHLIDEIEHGLGFGSDEKSELQSGTPTASINSTESPKATSTSHDYGGLLGILFGHHDKDETTSDSSSQTDDPSHNGTHVRHRGLIGTLLDSILGPLANILPGAHNVNETHTSSAVATTETSPVATNTPPKETLATNQKTSPDHYVLTASRENERLLDMMYYSTITMKPQSRIRTWKCGKYCNKERINGTEVLTTWNKLFRPTSGYVAVNHDLQVIVIAYQGTVLSASIINDFDIVTTSLQSVIPYKTPLAAHKDQNIRLSLLGLSSHDQPEVHNGFAGSYVASRSSYLPVLKLALEKYPNYRVAVTGHSFGGAQAVLCALDLVDGASIDLTPEQQLDIKKRLTVYTFGQPMTGNGEFADYYDSLEIPTYRVVNQFDHIPDLPPKLLSYAHHGQEYWITNIPKNSTTSAGGKGGGHIGILEGLLGLGPSYLSSSKLGIKTCPYSTPTPINSAMSDTRLARNAQNSGLASPVVGVNGKRCTFDKPLNLSPKVLQHLPQFYIYALEKIVASDK</sequence>
<dbReference type="CDD" id="cd00519">
    <property type="entry name" value="Lipase_3"/>
    <property type="match status" value="1"/>
</dbReference>
<evidence type="ECO:0000256" key="2">
    <source>
        <dbReference type="SAM" id="SignalP"/>
    </source>
</evidence>
<feature type="compositionally biased region" description="Polar residues" evidence="1">
    <location>
        <begin position="430"/>
        <end position="452"/>
    </location>
</feature>
<feature type="chain" id="PRO_5040980420" description="Fungal lipase-type domain-containing protein" evidence="2">
    <location>
        <begin position="25"/>
        <end position="919"/>
    </location>
</feature>
<dbReference type="PANTHER" id="PTHR45856">
    <property type="entry name" value="ALPHA/BETA-HYDROLASES SUPERFAMILY PROTEIN"/>
    <property type="match status" value="1"/>
</dbReference>
<dbReference type="SUPFAM" id="SSF53474">
    <property type="entry name" value="alpha/beta-Hydrolases"/>
    <property type="match status" value="1"/>
</dbReference>
<dbReference type="PANTHER" id="PTHR45856:SF25">
    <property type="entry name" value="FUNGAL LIPASE-LIKE DOMAIN-CONTAINING PROTEIN"/>
    <property type="match status" value="1"/>
</dbReference>
<organism evidence="4 5">
    <name type="scientific">Mycoemilia scoparia</name>
    <dbReference type="NCBI Taxonomy" id="417184"/>
    <lineage>
        <taxon>Eukaryota</taxon>
        <taxon>Fungi</taxon>
        <taxon>Fungi incertae sedis</taxon>
        <taxon>Zoopagomycota</taxon>
        <taxon>Kickxellomycotina</taxon>
        <taxon>Kickxellomycetes</taxon>
        <taxon>Kickxellales</taxon>
        <taxon>Kickxellaceae</taxon>
        <taxon>Mycoemilia</taxon>
    </lineage>
</organism>
<feature type="region of interest" description="Disordered" evidence="1">
    <location>
        <begin position="422"/>
        <end position="488"/>
    </location>
</feature>
<feature type="signal peptide" evidence="2">
    <location>
        <begin position="1"/>
        <end position="24"/>
    </location>
</feature>
<dbReference type="Gene3D" id="3.40.50.1820">
    <property type="entry name" value="alpha/beta hydrolase"/>
    <property type="match status" value="1"/>
</dbReference>
<dbReference type="InterPro" id="IPR029058">
    <property type="entry name" value="AB_hydrolase_fold"/>
</dbReference>
<feature type="domain" description="Fungal lipase-type" evidence="3">
    <location>
        <begin position="625"/>
        <end position="793"/>
    </location>
</feature>
<dbReference type="InterPro" id="IPR051218">
    <property type="entry name" value="Sec_MonoDiacylglyc_Lipase"/>
</dbReference>